<comment type="caution">
    <text evidence="8">The sequence shown here is derived from an EMBL/GenBank/DDBJ whole genome shotgun (WGS) entry which is preliminary data.</text>
</comment>
<evidence type="ECO:0000256" key="5">
    <source>
        <dbReference type="ARBA" id="ARBA00023136"/>
    </source>
</evidence>
<organism evidence="8 9">
    <name type="scientific">candidate division WWE3 bacterium</name>
    <dbReference type="NCBI Taxonomy" id="2053526"/>
    <lineage>
        <taxon>Bacteria</taxon>
        <taxon>Katanobacteria</taxon>
    </lineage>
</organism>
<dbReference type="InterPro" id="IPR051311">
    <property type="entry name" value="DedA_domain"/>
</dbReference>
<reference evidence="8" key="1">
    <citation type="submission" date="2020-04" db="EMBL/GenBank/DDBJ databases">
        <authorList>
            <person name="Zhang T."/>
        </authorList>
    </citation>
    <scope>NUCLEOTIDE SEQUENCE</scope>
    <source>
        <strain evidence="8">HKST-UBA02</strain>
    </source>
</reference>
<feature type="domain" description="VTT" evidence="7">
    <location>
        <begin position="36"/>
        <end position="152"/>
    </location>
</feature>
<evidence type="ECO:0000313" key="8">
    <source>
        <dbReference type="EMBL" id="MCA9397541.1"/>
    </source>
</evidence>
<dbReference type="PANTHER" id="PTHR42709">
    <property type="entry name" value="ALKALINE PHOSPHATASE LIKE PROTEIN"/>
    <property type="match status" value="1"/>
</dbReference>
<feature type="transmembrane region" description="Helical" evidence="6">
    <location>
        <begin position="60"/>
        <end position="82"/>
    </location>
</feature>
<feature type="transmembrane region" description="Helical" evidence="6">
    <location>
        <begin position="103"/>
        <end position="125"/>
    </location>
</feature>
<gene>
    <name evidence="8" type="ORF">KC573_01820</name>
</gene>
<reference evidence="8" key="2">
    <citation type="journal article" date="2021" name="Microbiome">
        <title>Successional dynamics and alternative stable states in a saline activated sludge microbial community over 9 years.</title>
        <authorList>
            <person name="Wang Y."/>
            <person name="Ye J."/>
            <person name="Ju F."/>
            <person name="Liu L."/>
            <person name="Boyd J.A."/>
            <person name="Deng Y."/>
            <person name="Parks D.H."/>
            <person name="Jiang X."/>
            <person name="Yin X."/>
            <person name="Woodcroft B.J."/>
            <person name="Tyson G.W."/>
            <person name="Hugenholtz P."/>
            <person name="Polz M.F."/>
            <person name="Zhang T."/>
        </authorList>
    </citation>
    <scope>NUCLEOTIDE SEQUENCE</scope>
    <source>
        <strain evidence="8">HKST-UBA02</strain>
    </source>
</reference>
<evidence type="ECO:0000259" key="7">
    <source>
        <dbReference type="Pfam" id="PF09335"/>
    </source>
</evidence>
<evidence type="ECO:0000256" key="2">
    <source>
        <dbReference type="ARBA" id="ARBA00022475"/>
    </source>
</evidence>
<accession>A0A955RWS2</accession>
<dbReference type="Proteomes" id="UP000699691">
    <property type="component" value="Unassembled WGS sequence"/>
</dbReference>
<evidence type="ECO:0000256" key="4">
    <source>
        <dbReference type="ARBA" id="ARBA00022989"/>
    </source>
</evidence>
<dbReference type="AlphaFoldDB" id="A0A955RWS2"/>
<keyword evidence="4 6" id="KW-1133">Transmembrane helix</keyword>
<feature type="transmembrane region" description="Helical" evidence="6">
    <location>
        <begin position="20"/>
        <end position="48"/>
    </location>
</feature>
<evidence type="ECO:0000313" key="9">
    <source>
        <dbReference type="Proteomes" id="UP000699691"/>
    </source>
</evidence>
<feature type="transmembrane region" description="Helical" evidence="6">
    <location>
        <begin position="171"/>
        <end position="188"/>
    </location>
</feature>
<protein>
    <submittedName>
        <fullName evidence="8">VTT domain-containing protein</fullName>
    </submittedName>
</protein>
<dbReference type="GO" id="GO:0005886">
    <property type="term" value="C:plasma membrane"/>
    <property type="evidence" value="ECO:0007669"/>
    <property type="project" value="UniProtKB-SubCell"/>
</dbReference>
<evidence type="ECO:0000256" key="6">
    <source>
        <dbReference type="SAM" id="Phobius"/>
    </source>
</evidence>
<keyword evidence="5 6" id="KW-0472">Membrane</keyword>
<feature type="transmembrane region" description="Helical" evidence="6">
    <location>
        <begin position="137"/>
        <end position="159"/>
    </location>
</feature>
<dbReference type="EMBL" id="JAGQKY010000061">
    <property type="protein sequence ID" value="MCA9397541.1"/>
    <property type="molecule type" value="Genomic_DNA"/>
</dbReference>
<comment type="subcellular location">
    <subcellularLocation>
        <location evidence="1">Cell membrane</location>
        <topology evidence="1">Multi-pass membrane protein</topology>
    </subcellularLocation>
</comment>
<keyword evidence="2" id="KW-1003">Cell membrane</keyword>
<dbReference type="InterPro" id="IPR032816">
    <property type="entry name" value="VTT_dom"/>
</dbReference>
<dbReference type="Pfam" id="PF09335">
    <property type="entry name" value="VTT_dom"/>
    <property type="match status" value="1"/>
</dbReference>
<name>A0A955RWS2_UNCKA</name>
<evidence type="ECO:0000256" key="3">
    <source>
        <dbReference type="ARBA" id="ARBA00022692"/>
    </source>
</evidence>
<evidence type="ECO:0000256" key="1">
    <source>
        <dbReference type="ARBA" id="ARBA00004651"/>
    </source>
</evidence>
<proteinExistence type="predicted"/>
<dbReference type="PANTHER" id="PTHR42709:SF6">
    <property type="entry name" value="UNDECAPRENYL PHOSPHATE TRANSPORTER A"/>
    <property type="match status" value="1"/>
</dbReference>
<keyword evidence="3 6" id="KW-0812">Transmembrane</keyword>
<sequence>MDELLRQAETLMLQYGYGILLLGLLLENVVLLGVVVPGFTILLLGGYYAGLGEFEVTKVYFVSLIGTMMGDNISYMLGRFVGEPVRKFSFFTKVKDESSITRRLVLFTHFSAYSRITVPIAAGLIKLRYINWLLWDMIGAVLWNLLYIILGYLAGYYSASYDWLRLQLKPIEWGAAILFIILVAQLIIKYSKS</sequence>